<keyword evidence="3" id="KW-1185">Reference proteome</keyword>
<dbReference type="InterPro" id="IPR001173">
    <property type="entry name" value="Glyco_trans_2-like"/>
</dbReference>
<comment type="caution">
    <text evidence="2">The sequence shown here is derived from an EMBL/GenBank/DDBJ whole genome shotgun (WGS) entry which is preliminary data.</text>
</comment>
<sequence>MLASIIVNNYNYGRFLRQAIDSALNQTYAHIEVIAVDDGSTDNSREIIASYGDKIIPVFKENGGQASAFNAGFAASQGEIVSFLDADDYLFADTIERIVAVWQPGIAKVQYYLDIVDIGGKILGTYPPRERRLDNGEVLPILLEKGRYETPVTTGNSFHRTGLNKIFPIPETKYRISADSYLVTLVPFDGQVAAIEQTLGAYRIHGDNLWALSQNVETEKLSQFVQHDLYRHELLADKFGELGYKIPKFSDRDYLHLKTRIASLRLNPENHPVSFDSPLVLAYRGVWAVWRYSKLTWRKQLLLMAWFIWVGLLPLQMAKPAIDWLFVPQSRPRSLDWLGNQLKRAFSWEASNTRVEKC</sequence>
<dbReference type="Pfam" id="PF00535">
    <property type="entry name" value="Glycos_transf_2"/>
    <property type="match status" value="1"/>
</dbReference>
<dbReference type="Proteomes" id="UP000032452">
    <property type="component" value="Unassembled WGS sequence"/>
</dbReference>
<dbReference type="PANTHER" id="PTHR22916">
    <property type="entry name" value="GLYCOSYLTRANSFERASE"/>
    <property type="match status" value="1"/>
</dbReference>
<dbReference type="EMBL" id="JYON01000004">
    <property type="protein sequence ID" value="KJH72714.1"/>
    <property type="molecule type" value="Genomic_DNA"/>
</dbReference>
<proteinExistence type="predicted"/>
<dbReference type="PANTHER" id="PTHR22916:SF3">
    <property type="entry name" value="UDP-GLCNAC:BETAGAL BETA-1,3-N-ACETYLGLUCOSAMINYLTRANSFERASE-LIKE PROTEIN 1"/>
    <property type="match status" value="1"/>
</dbReference>
<accession>A0A0D8ZWB6</accession>
<gene>
    <name evidence="2" type="ORF">UH38_05375</name>
</gene>
<dbReference type="STRING" id="1618023.UH38_05375"/>
<feature type="domain" description="Glycosyltransferase 2-like" evidence="1">
    <location>
        <begin position="4"/>
        <end position="104"/>
    </location>
</feature>
<dbReference type="SUPFAM" id="SSF53448">
    <property type="entry name" value="Nucleotide-diphospho-sugar transferases"/>
    <property type="match status" value="1"/>
</dbReference>
<name>A0A0D8ZWB6_9CYAN</name>
<evidence type="ECO:0000313" key="3">
    <source>
        <dbReference type="Proteomes" id="UP000032452"/>
    </source>
</evidence>
<dbReference type="AlphaFoldDB" id="A0A0D8ZWB6"/>
<protein>
    <submittedName>
        <fullName evidence="2">Glycosyl transferase</fullName>
    </submittedName>
</protein>
<keyword evidence="2" id="KW-0808">Transferase</keyword>
<dbReference type="Gene3D" id="3.90.550.10">
    <property type="entry name" value="Spore Coat Polysaccharide Biosynthesis Protein SpsA, Chain A"/>
    <property type="match status" value="1"/>
</dbReference>
<reference evidence="2 3" key="1">
    <citation type="submission" date="2015-02" db="EMBL/GenBank/DDBJ databases">
        <title>Draft genome of a novel marine cyanobacterium (Chroococcales) isolated from South Atlantic Ocean.</title>
        <authorList>
            <person name="Rigonato J."/>
            <person name="Alvarenga D.O."/>
            <person name="Branco L.H."/>
            <person name="Varani A.M."/>
            <person name="Brandini F.P."/>
            <person name="Fiore M.F."/>
        </authorList>
    </citation>
    <scope>NUCLEOTIDE SEQUENCE [LARGE SCALE GENOMIC DNA]</scope>
    <source>
        <strain evidence="2 3">CENA595</strain>
    </source>
</reference>
<organism evidence="2 3">
    <name type="scientific">Aliterella atlantica CENA595</name>
    <dbReference type="NCBI Taxonomy" id="1618023"/>
    <lineage>
        <taxon>Bacteria</taxon>
        <taxon>Bacillati</taxon>
        <taxon>Cyanobacteriota</taxon>
        <taxon>Cyanophyceae</taxon>
        <taxon>Chroococcidiopsidales</taxon>
        <taxon>Aliterellaceae</taxon>
        <taxon>Aliterella</taxon>
    </lineage>
</organism>
<dbReference type="GO" id="GO:0016758">
    <property type="term" value="F:hexosyltransferase activity"/>
    <property type="evidence" value="ECO:0007669"/>
    <property type="project" value="UniProtKB-ARBA"/>
</dbReference>
<evidence type="ECO:0000313" key="2">
    <source>
        <dbReference type="EMBL" id="KJH72714.1"/>
    </source>
</evidence>
<evidence type="ECO:0000259" key="1">
    <source>
        <dbReference type="Pfam" id="PF00535"/>
    </source>
</evidence>
<dbReference type="InterPro" id="IPR029044">
    <property type="entry name" value="Nucleotide-diphossugar_trans"/>
</dbReference>